<dbReference type="EMBL" id="JBHUMY010000008">
    <property type="protein sequence ID" value="MFD2660557.1"/>
    <property type="molecule type" value="Genomic_DNA"/>
</dbReference>
<name>A0ABW5QVZ4_9BACL</name>
<gene>
    <name evidence="2" type="ORF">ACFSW5_09815</name>
</gene>
<reference evidence="3" key="1">
    <citation type="journal article" date="2019" name="Int. J. Syst. Evol. Microbiol.">
        <title>The Global Catalogue of Microorganisms (GCM) 10K type strain sequencing project: providing services to taxonomists for standard genome sequencing and annotation.</title>
        <authorList>
            <consortium name="The Broad Institute Genomics Platform"/>
            <consortium name="The Broad Institute Genome Sequencing Center for Infectious Disease"/>
            <person name="Wu L."/>
            <person name="Ma J."/>
        </authorList>
    </citation>
    <scope>NUCLEOTIDE SEQUENCE [LARGE SCALE GENOMIC DNA]</scope>
    <source>
        <strain evidence="3">TISTR 1827</strain>
    </source>
</reference>
<keyword evidence="2" id="KW-0413">Isomerase</keyword>
<proteinExistence type="predicted"/>
<keyword evidence="3" id="KW-1185">Reference proteome</keyword>
<dbReference type="PANTHER" id="PTHR12110:SF21">
    <property type="entry name" value="XYLOSE ISOMERASE-LIKE TIM BARREL DOMAIN-CONTAINING PROTEIN"/>
    <property type="match status" value="1"/>
</dbReference>
<dbReference type="SUPFAM" id="SSF51658">
    <property type="entry name" value="Xylose isomerase-like"/>
    <property type="match status" value="1"/>
</dbReference>
<sequence>MSVGVLAHLFGSLPYRDLAAKVRSYGFTHVQLAMWKAISDIDFSRRGKLSPGLALSIAEAFDKEGVRISVLGCYLHFFDRDEAKRRDNVERFKELLRYARFLGAPTVAFETGSFPGGDYTEQDRSVMKQVLEELAEQAEKWGVFVGLEAANGHLVGTARQLHAMLEEVPSSQIGVVLDPGNLLHEGNIAKQDEVIEEAFRLLGDRIIACHAKDRLLQEDGKVVTKPAGFGQMNYELYMKLLQQYKPEVDIIMEEAREDQMERCKSFIEQTRRKYPVL</sequence>
<dbReference type="Proteomes" id="UP001597493">
    <property type="component" value="Unassembled WGS sequence"/>
</dbReference>
<dbReference type="InterPro" id="IPR013022">
    <property type="entry name" value="Xyl_isomerase-like_TIM-brl"/>
</dbReference>
<protein>
    <submittedName>
        <fullName evidence="2">Sugar phosphate isomerase/epimerase family protein</fullName>
    </submittedName>
</protein>
<dbReference type="InterPro" id="IPR036237">
    <property type="entry name" value="Xyl_isomerase-like_sf"/>
</dbReference>
<organism evidence="2 3">
    <name type="scientific">Paenibacillus thailandensis</name>
    <dbReference type="NCBI Taxonomy" id="393250"/>
    <lineage>
        <taxon>Bacteria</taxon>
        <taxon>Bacillati</taxon>
        <taxon>Bacillota</taxon>
        <taxon>Bacilli</taxon>
        <taxon>Bacillales</taxon>
        <taxon>Paenibacillaceae</taxon>
        <taxon>Paenibacillus</taxon>
    </lineage>
</organism>
<dbReference type="InterPro" id="IPR050312">
    <property type="entry name" value="IolE/XylAMocC-like"/>
</dbReference>
<feature type="domain" description="Xylose isomerase-like TIM barrel" evidence="1">
    <location>
        <begin position="20"/>
        <end position="258"/>
    </location>
</feature>
<dbReference type="GO" id="GO:0016853">
    <property type="term" value="F:isomerase activity"/>
    <property type="evidence" value="ECO:0007669"/>
    <property type="project" value="UniProtKB-KW"/>
</dbReference>
<dbReference type="RefSeq" id="WP_379272082.1">
    <property type="nucleotide sequence ID" value="NZ_JBHUGT010000028.1"/>
</dbReference>
<dbReference type="PANTHER" id="PTHR12110">
    <property type="entry name" value="HYDROXYPYRUVATE ISOMERASE"/>
    <property type="match status" value="1"/>
</dbReference>
<evidence type="ECO:0000313" key="2">
    <source>
        <dbReference type="EMBL" id="MFD2660557.1"/>
    </source>
</evidence>
<evidence type="ECO:0000313" key="3">
    <source>
        <dbReference type="Proteomes" id="UP001597493"/>
    </source>
</evidence>
<dbReference type="Pfam" id="PF01261">
    <property type="entry name" value="AP_endonuc_2"/>
    <property type="match status" value="1"/>
</dbReference>
<dbReference type="Gene3D" id="3.20.20.150">
    <property type="entry name" value="Divalent-metal-dependent TIM barrel enzymes"/>
    <property type="match status" value="1"/>
</dbReference>
<evidence type="ECO:0000259" key="1">
    <source>
        <dbReference type="Pfam" id="PF01261"/>
    </source>
</evidence>
<comment type="caution">
    <text evidence="2">The sequence shown here is derived from an EMBL/GenBank/DDBJ whole genome shotgun (WGS) entry which is preliminary data.</text>
</comment>
<accession>A0ABW5QVZ4</accession>